<evidence type="ECO:0000259" key="3">
    <source>
        <dbReference type="PROSITE" id="PS51677"/>
    </source>
</evidence>
<keyword evidence="5" id="KW-1185">Reference proteome</keyword>
<dbReference type="InterPro" id="IPR011330">
    <property type="entry name" value="Glyco_hydro/deAcase_b/a-brl"/>
</dbReference>
<dbReference type="PANTHER" id="PTHR34216:SF3">
    <property type="entry name" value="POLY-BETA-1,6-N-ACETYL-D-GLUCOSAMINE N-DEACETYLASE"/>
    <property type="match status" value="1"/>
</dbReference>
<dbReference type="OrthoDB" id="9782872at2"/>
<comment type="subcellular location">
    <subcellularLocation>
        <location evidence="1">Secreted</location>
    </subcellularLocation>
</comment>
<protein>
    <recommendedName>
        <fullName evidence="3">NodB homology domain-containing protein</fullName>
    </recommendedName>
</protein>
<evidence type="ECO:0000313" key="5">
    <source>
        <dbReference type="Proteomes" id="UP000017746"/>
    </source>
</evidence>
<dbReference type="InterPro" id="IPR051398">
    <property type="entry name" value="Polysacch_Deacetylase"/>
</dbReference>
<evidence type="ECO:0000256" key="1">
    <source>
        <dbReference type="ARBA" id="ARBA00004613"/>
    </source>
</evidence>
<dbReference type="KEGG" id="afs:AFR_25035"/>
<dbReference type="STRING" id="1246995.AFR_25035"/>
<sequence>MTVTAMPALMYHSVSAVGGPLSDLAVPRGRLAEQLGALTAAGYRLVGLSEALDLLDAGCTDKLVAVTFDDGYRDFLTDGVPVLAEAGAGATLYASVGHLGERAGWLGRWAPDFGRLLTWDELADVAAAGIEIGNHSLLHHPLDVLPADRLREETVRSKDELEQRLQQRVRSFAYPHGYNGGKVRAAVLAAGHDNATEVGRRLHTPGERRFAVPRLQPTPGMTGADLVDLVAGGGSPVVPQLKRLAQPGWRVVRRVARAAGRNLT</sequence>
<dbReference type="Gene3D" id="3.20.20.370">
    <property type="entry name" value="Glycoside hydrolase/deacetylase"/>
    <property type="match status" value="1"/>
</dbReference>
<evidence type="ECO:0000256" key="2">
    <source>
        <dbReference type="ARBA" id="ARBA00022729"/>
    </source>
</evidence>
<dbReference type="Proteomes" id="UP000017746">
    <property type="component" value="Chromosome"/>
</dbReference>
<dbReference type="PROSITE" id="PS51677">
    <property type="entry name" value="NODB"/>
    <property type="match status" value="1"/>
</dbReference>
<dbReference type="AlphaFoldDB" id="U5W215"/>
<dbReference type="GO" id="GO:0005576">
    <property type="term" value="C:extracellular region"/>
    <property type="evidence" value="ECO:0007669"/>
    <property type="project" value="UniProtKB-SubCell"/>
</dbReference>
<dbReference type="PATRIC" id="fig|1246995.3.peg.5072"/>
<reference evidence="4 5" key="1">
    <citation type="journal article" date="2014" name="J. Biotechnol.">
        <title>Complete genome sequence of the actinobacterium Actinoplanes friuliensis HAG 010964, producer of the lipopeptide antibiotic friulimycin.</title>
        <authorList>
            <person name="Ruckert C."/>
            <person name="Szczepanowski R."/>
            <person name="Albersmeier A."/>
            <person name="Goesmann A."/>
            <person name="Fischer N."/>
            <person name="Steinkamper A."/>
            <person name="Puhler A."/>
            <person name="Biener R."/>
            <person name="Schwartz D."/>
            <person name="Kalinowski J."/>
        </authorList>
    </citation>
    <scope>NUCLEOTIDE SEQUENCE [LARGE SCALE GENOMIC DNA]</scope>
    <source>
        <strain evidence="4 5">DSM 7358</strain>
    </source>
</reference>
<dbReference type="SUPFAM" id="SSF88713">
    <property type="entry name" value="Glycoside hydrolase/deacetylase"/>
    <property type="match status" value="1"/>
</dbReference>
<gene>
    <name evidence="4" type="ORF">AFR_25035</name>
</gene>
<dbReference type="EMBL" id="CP006272">
    <property type="protein sequence ID" value="AGZ43273.1"/>
    <property type="molecule type" value="Genomic_DNA"/>
</dbReference>
<proteinExistence type="predicted"/>
<name>U5W215_9ACTN</name>
<dbReference type="InterPro" id="IPR002509">
    <property type="entry name" value="NODB_dom"/>
</dbReference>
<dbReference type="eggNOG" id="COG0726">
    <property type="taxonomic scope" value="Bacteria"/>
</dbReference>
<accession>U5W215</accession>
<dbReference type="CDD" id="cd10918">
    <property type="entry name" value="CE4_NodB_like_5s_6s"/>
    <property type="match status" value="1"/>
</dbReference>
<dbReference type="Pfam" id="PF01522">
    <property type="entry name" value="Polysacc_deac_1"/>
    <property type="match status" value="1"/>
</dbReference>
<evidence type="ECO:0000313" key="4">
    <source>
        <dbReference type="EMBL" id="AGZ43273.1"/>
    </source>
</evidence>
<dbReference type="PANTHER" id="PTHR34216">
    <property type="match status" value="1"/>
</dbReference>
<feature type="domain" description="NodB homology" evidence="3">
    <location>
        <begin position="62"/>
        <end position="264"/>
    </location>
</feature>
<dbReference type="GO" id="GO:0005975">
    <property type="term" value="P:carbohydrate metabolic process"/>
    <property type="evidence" value="ECO:0007669"/>
    <property type="project" value="InterPro"/>
</dbReference>
<dbReference type="GO" id="GO:0016810">
    <property type="term" value="F:hydrolase activity, acting on carbon-nitrogen (but not peptide) bonds"/>
    <property type="evidence" value="ECO:0007669"/>
    <property type="project" value="InterPro"/>
</dbReference>
<organism evidence="4 5">
    <name type="scientific">Actinoplanes friuliensis DSM 7358</name>
    <dbReference type="NCBI Taxonomy" id="1246995"/>
    <lineage>
        <taxon>Bacteria</taxon>
        <taxon>Bacillati</taxon>
        <taxon>Actinomycetota</taxon>
        <taxon>Actinomycetes</taxon>
        <taxon>Micromonosporales</taxon>
        <taxon>Micromonosporaceae</taxon>
        <taxon>Actinoplanes</taxon>
    </lineage>
</organism>
<dbReference type="HOGENOM" id="CLU_030024_5_3_11"/>
<keyword evidence="2" id="KW-0732">Signal</keyword>